<feature type="domain" description="RACo-like middle region" evidence="2">
    <location>
        <begin position="3"/>
        <end position="111"/>
    </location>
</feature>
<accession>A0A2M7E7A1</accession>
<dbReference type="Pfam" id="PF17651">
    <property type="entry name" value="Raco_middle"/>
    <property type="match status" value="1"/>
</dbReference>
<dbReference type="InterPro" id="IPR042259">
    <property type="entry name" value="Raco-like_middle_sf"/>
</dbReference>
<evidence type="ECO:0000259" key="2">
    <source>
        <dbReference type="Pfam" id="PF17651"/>
    </source>
</evidence>
<dbReference type="InterPro" id="IPR052911">
    <property type="entry name" value="Corrinoid_activation_enz"/>
</dbReference>
<dbReference type="InterPro" id="IPR027980">
    <property type="entry name" value="RACo_C"/>
</dbReference>
<dbReference type="Pfam" id="PF14574">
    <property type="entry name" value="RACo_C_ter"/>
    <property type="match status" value="1"/>
</dbReference>
<evidence type="ECO:0000259" key="1">
    <source>
        <dbReference type="Pfam" id="PF14574"/>
    </source>
</evidence>
<evidence type="ECO:0000313" key="3">
    <source>
        <dbReference type="EMBL" id="PIV63616.1"/>
    </source>
</evidence>
<dbReference type="PANTHER" id="PTHR42895:SF1">
    <property type="entry name" value="IRON-SULFUR CLUSTER PROTEIN"/>
    <property type="match status" value="1"/>
</dbReference>
<dbReference type="AlphaFoldDB" id="A0A2M7E7A1"/>
<dbReference type="Gene3D" id="3.30.420.480">
    <property type="entry name" value="Domain of unknown function (DUF4445)"/>
    <property type="match status" value="1"/>
</dbReference>
<reference evidence="4" key="1">
    <citation type="submission" date="2017-09" db="EMBL/GenBank/DDBJ databases">
        <title>Depth-based differentiation of microbial function through sediment-hosted aquifers and enrichment of novel symbionts in the deep terrestrial subsurface.</title>
        <authorList>
            <person name="Probst A.J."/>
            <person name="Ladd B."/>
            <person name="Jarett J.K."/>
            <person name="Geller-Mcgrath D.E."/>
            <person name="Sieber C.M.K."/>
            <person name="Emerson J.B."/>
            <person name="Anantharaman K."/>
            <person name="Thomas B.C."/>
            <person name="Malmstrom R."/>
            <person name="Stieglmeier M."/>
            <person name="Klingl A."/>
            <person name="Woyke T."/>
            <person name="Ryan C.M."/>
            <person name="Banfield J.F."/>
        </authorList>
    </citation>
    <scope>NUCLEOTIDE SEQUENCE [LARGE SCALE GENOMIC DNA]</scope>
</reference>
<feature type="domain" description="RACo C-terminal" evidence="1">
    <location>
        <begin position="117"/>
        <end position="373"/>
    </location>
</feature>
<protein>
    <recommendedName>
        <fullName evidence="5">Ferredoxin</fullName>
    </recommendedName>
</protein>
<evidence type="ECO:0008006" key="5">
    <source>
        <dbReference type="Google" id="ProtNLM"/>
    </source>
</evidence>
<dbReference type="Proteomes" id="UP000228886">
    <property type="component" value="Unassembled WGS sequence"/>
</dbReference>
<dbReference type="PANTHER" id="PTHR42895">
    <property type="entry name" value="IRON-SULFUR CLUSTER-BINDING PROTEIN-RELATED"/>
    <property type="match status" value="1"/>
</dbReference>
<proteinExistence type="predicted"/>
<name>A0A2M7E7A1_9BACT</name>
<sequence length="382" mass="41020">MNSADGLERLHFAIIGTMNEMLKEMANVSKVPLKKIYKIVLCGNSTMQSIILKISPESLSSIPFSLVVREGIEVKAIKLGITINPDGTVYVFPNIGGFIGGDTVSAILSTTQYKAEEIKLCVDIGTNGEIVLGNRNRLITASTAAGPAFEGARISQGMRAMPGAIEKVVFTDDVLISTVGNVPALGICGSGLIDTVAGMLRSGIIDETGRIQPPKTLKGRLSDKILERIVKKESSFGFKLVDGDNIGNGTPIFVTQRDIRELQLAKAAIAASIKILEKKMGITDQDLSEVFLAGAFGNFIRRSNAVRIGLIPNIPFEKIKFVGNAASLGAKLVLLCSTLRNTIENISTKTEYVELSLSSDFQNEFAESMLFPNPISIKNKAP</sequence>
<comment type="caution">
    <text evidence="3">The sequence shown here is derived from an EMBL/GenBank/DDBJ whole genome shotgun (WGS) entry which is preliminary data.</text>
</comment>
<organism evidence="3 4">
    <name type="scientific">bacterium (Candidatus Ratteibacteria) CG01_land_8_20_14_3_00_40_19</name>
    <dbReference type="NCBI Taxonomy" id="2014290"/>
    <lineage>
        <taxon>Bacteria</taxon>
        <taxon>Candidatus Ratteibacteria</taxon>
    </lineage>
</organism>
<gene>
    <name evidence="3" type="ORF">COS11_06510</name>
</gene>
<dbReference type="InterPro" id="IPR041414">
    <property type="entry name" value="Raco-like_middle"/>
</dbReference>
<dbReference type="EMBL" id="PETL01000312">
    <property type="protein sequence ID" value="PIV63616.1"/>
    <property type="molecule type" value="Genomic_DNA"/>
</dbReference>
<evidence type="ECO:0000313" key="4">
    <source>
        <dbReference type="Proteomes" id="UP000228886"/>
    </source>
</evidence>